<protein>
    <submittedName>
        <fullName evidence="1">Uncharacterized protein</fullName>
    </submittedName>
</protein>
<name>A0A087TI13_STEMI</name>
<gene>
    <name evidence="1" type="ORF">X975_20117</name>
</gene>
<dbReference type="Proteomes" id="UP000054359">
    <property type="component" value="Unassembled WGS sequence"/>
</dbReference>
<dbReference type="EMBL" id="KK115314">
    <property type="protein sequence ID" value="KFM64752.1"/>
    <property type="molecule type" value="Genomic_DNA"/>
</dbReference>
<organism evidence="1 2">
    <name type="scientific">Stegodyphus mimosarum</name>
    <name type="common">African social velvet spider</name>
    <dbReference type="NCBI Taxonomy" id="407821"/>
    <lineage>
        <taxon>Eukaryota</taxon>
        <taxon>Metazoa</taxon>
        <taxon>Ecdysozoa</taxon>
        <taxon>Arthropoda</taxon>
        <taxon>Chelicerata</taxon>
        <taxon>Arachnida</taxon>
        <taxon>Araneae</taxon>
        <taxon>Araneomorphae</taxon>
        <taxon>Entelegynae</taxon>
        <taxon>Eresoidea</taxon>
        <taxon>Eresidae</taxon>
        <taxon>Stegodyphus</taxon>
    </lineage>
</organism>
<evidence type="ECO:0000313" key="1">
    <source>
        <dbReference type="EMBL" id="KFM64752.1"/>
    </source>
</evidence>
<proteinExistence type="predicted"/>
<reference evidence="1 2" key="1">
    <citation type="submission" date="2013-11" db="EMBL/GenBank/DDBJ databases">
        <title>Genome sequencing of Stegodyphus mimosarum.</title>
        <authorList>
            <person name="Bechsgaard J."/>
        </authorList>
    </citation>
    <scope>NUCLEOTIDE SEQUENCE [LARGE SCALE GENOMIC DNA]</scope>
</reference>
<feature type="non-terminal residue" evidence="1">
    <location>
        <position position="42"/>
    </location>
</feature>
<keyword evidence="2" id="KW-1185">Reference proteome</keyword>
<accession>A0A087TI13</accession>
<dbReference type="AlphaFoldDB" id="A0A087TI13"/>
<evidence type="ECO:0000313" key="2">
    <source>
        <dbReference type="Proteomes" id="UP000054359"/>
    </source>
</evidence>
<sequence length="42" mass="4778">MICYILGISITFRFYKTIVAHSYLNSTVLTLLVHAIFKSPDS</sequence>